<feature type="transmembrane region" description="Helical" evidence="8">
    <location>
        <begin position="41"/>
        <end position="63"/>
    </location>
</feature>
<evidence type="ECO:0000256" key="6">
    <source>
        <dbReference type="ARBA" id="ARBA00023170"/>
    </source>
</evidence>
<dbReference type="GeneID" id="103064905"/>
<evidence type="ECO:0000256" key="3">
    <source>
        <dbReference type="ARBA" id="ARBA00022989"/>
    </source>
</evidence>
<evidence type="ECO:0000313" key="12">
    <source>
        <dbReference type="RefSeq" id="XP_025032776.1"/>
    </source>
</evidence>
<keyword evidence="5 8" id="KW-0472">Membrane</keyword>
<keyword evidence="10" id="KW-1185">Reference proteome</keyword>
<feature type="transmembrane region" description="Helical" evidence="8">
    <location>
        <begin position="169"/>
        <end position="194"/>
    </location>
</feature>
<proteinExistence type="predicted"/>
<dbReference type="PROSITE" id="PS50262">
    <property type="entry name" value="G_PROTEIN_RECEP_F1_2"/>
    <property type="match status" value="1"/>
</dbReference>
<feature type="transmembrane region" description="Helical" evidence="8">
    <location>
        <begin position="252"/>
        <end position="270"/>
    </location>
</feature>
<reference evidence="11 12" key="1">
    <citation type="submission" date="2025-04" db="UniProtKB">
        <authorList>
            <consortium name="RefSeq"/>
        </authorList>
    </citation>
    <scope>IDENTIFICATION</scope>
    <source>
        <tissue evidence="11 12">Liver</tissue>
    </source>
</reference>
<dbReference type="PRINTS" id="PR01157">
    <property type="entry name" value="P2YPURNOCPTR"/>
</dbReference>
<feature type="transmembrane region" description="Helical" evidence="8">
    <location>
        <begin position="6"/>
        <end position="29"/>
    </location>
</feature>
<evidence type="ECO:0000313" key="11">
    <source>
        <dbReference type="RefSeq" id="XP_025032775.1"/>
    </source>
</evidence>
<dbReference type="AlphaFoldDB" id="A0A9F5J4J0"/>
<evidence type="ECO:0000313" key="10">
    <source>
        <dbReference type="Proteomes" id="UP000695026"/>
    </source>
</evidence>
<keyword evidence="7" id="KW-0807">Transducer</keyword>
<dbReference type="RefSeq" id="XP_025032775.1">
    <property type="nucleotide sequence ID" value="XM_025177007.1"/>
</dbReference>
<feature type="domain" description="G-protein coupled receptors family 1 profile" evidence="9">
    <location>
        <begin position="2"/>
        <end position="233"/>
    </location>
</feature>
<dbReference type="RefSeq" id="XP_025032776.1">
    <property type="nucleotide sequence ID" value="XM_025177008.1"/>
</dbReference>
<dbReference type="PANTHER" id="PTHR24237">
    <property type="entry name" value="G-PROTEIN COUPLED RECEPTOR"/>
    <property type="match status" value="1"/>
</dbReference>
<dbReference type="GO" id="GO:0016020">
    <property type="term" value="C:membrane"/>
    <property type="evidence" value="ECO:0007669"/>
    <property type="project" value="UniProtKB-SubCell"/>
</dbReference>
<keyword evidence="4" id="KW-0297">G-protein coupled receptor</keyword>
<feature type="transmembrane region" description="Helical" evidence="8">
    <location>
        <begin position="214"/>
        <end position="232"/>
    </location>
</feature>
<dbReference type="OrthoDB" id="9947118at2759"/>
<accession>A0A9F5J4J0</accession>
<name>A0A9F5J4J0_PYTBI</name>
<dbReference type="InterPro" id="IPR017452">
    <property type="entry name" value="GPCR_Rhodpsn_7TM"/>
</dbReference>
<evidence type="ECO:0000256" key="1">
    <source>
        <dbReference type="ARBA" id="ARBA00004141"/>
    </source>
</evidence>
<gene>
    <name evidence="11 12 13" type="primary">GPR141</name>
</gene>
<keyword evidence="3 8" id="KW-1133">Transmembrane helix</keyword>
<comment type="subcellular location">
    <subcellularLocation>
        <location evidence="1">Membrane</location>
        <topology evidence="1">Multi-pass membrane protein</topology>
    </subcellularLocation>
</comment>
<keyword evidence="6 11" id="KW-0675">Receptor</keyword>
<dbReference type="GO" id="GO:0004930">
    <property type="term" value="F:G protein-coupled receptor activity"/>
    <property type="evidence" value="ECO:0007669"/>
    <property type="project" value="UniProtKB-KW"/>
</dbReference>
<evidence type="ECO:0000256" key="7">
    <source>
        <dbReference type="ARBA" id="ARBA00023224"/>
    </source>
</evidence>
<dbReference type="GO" id="GO:0008142">
    <property type="term" value="F:oxysterol binding"/>
    <property type="evidence" value="ECO:0007669"/>
    <property type="project" value="InterPro"/>
</dbReference>
<dbReference type="RefSeq" id="XP_025032777.1">
    <property type="nucleotide sequence ID" value="XM_025177009.1"/>
</dbReference>
<evidence type="ECO:0000256" key="4">
    <source>
        <dbReference type="ARBA" id="ARBA00023040"/>
    </source>
</evidence>
<dbReference type="InterPro" id="IPR000276">
    <property type="entry name" value="GPCR_Rhodpsn"/>
</dbReference>
<dbReference type="InterPro" id="IPR047160">
    <property type="entry name" value="GP183-like"/>
</dbReference>
<sequence>MWNVILITIYIVVLTGGVCGVIHMSFLLVKMNTLSVTTTAIINLVAIHTLFLGTIPFRLYYYFRKNWIFGQLFCKFVSVMVHFHMYLTFLFYVFILVTRCFVFFQRKDKVEFYRNLHAVATSTAVWVLGISTGLPVMFFWYGNTGKYENNTCFEFQQEFEKDSVKTVNYTLIILMVAVTGILLGLHIFMVLKVVKKLSGPVWSHQELRAQLKSLGFVMVIILCFLPHHFFRIYYIQRVSDRCDPQLNTYNEIFLSITAISCLDLFAFAMTGGKTWRQNLTALSCC</sequence>
<dbReference type="Proteomes" id="UP000695026">
    <property type="component" value="Unplaced"/>
</dbReference>
<dbReference type="PANTHER" id="PTHR24237:SF35">
    <property type="entry name" value="G-PROTEIN COUPLED RECEPTOR 141-RELATED"/>
    <property type="match status" value="1"/>
</dbReference>
<evidence type="ECO:0000256" key="5">
    <source>
        <dbReference type="ARBA" id="ARBA00023136"/>
    </source>
</evidence>
<organism evidence="10 13">
    <name type="scientific">Python bivittatus</name>
    <name type="common">Burmese python</name>
    <name type="synonym">Python molurus bivittatus</name>
    <dbReference type="NCBI Taxonomy" id="176946"/>
    <lineage>
        <taxon>Eukaryota</taxon>
        <taxon>Metazoa</taxon>
        <taxon>Chordata</taxon>
        <taxon>Craniata</taxon>
        <taxon>Vertebrata</taxon>
        <taxon>Euteleostomi</taxon>
        <taxon>Lepidosauria</taxon>
        <taxon>Squamata</taxon>
        <taxon>Bifurcata</taxon>
        <taxon>Unidentata</taxon>
        <taxon>Episquamata</taxon>
        <taxon>Toxicofera</taxon>
        <taxon>Serpentes</taxon>
        <taxon>Henophidia</taxon>
        <taxon>Pythonidae</taxon>
        <taxon>Python</taxon>
    </lineage>
</organism>
<dbReference type="KEGG" id="pbi:103064905"/>
<feature type="transmembrane region" description="Helical" evidence="8">
    <location>
        <begin position="116"/>
        <end position="141"/>
    </location>
</feature>
<feature type="transmembrane region" description="Helical" evidence="8">
    <location>
        <begin position="83"/>
        <end position="104"/>
    </location>
</feature>
<dbReference type="Gene3D" id="1.20.1070.10">
    <property type="entry name" value="Rhodopsin 7-helix transmembrane proteins"/>
    <property type="match status" value="1"/>
</dbReference>
<evidence type="ECO:0000313" key="13">
    <source>
        <dbReference type="RefSeq" id="XP_025032777.1"/>
    </source>
</evidence>
<evidence type="ECO:0000256" key="2">
    <source>
        <dbReference type="ARBA" id="ARBA00022692"/>
    </source>
</evidence>
<keyword evidence="2 8" id="KW-0812">Transmembrane</keyword>
<dbReference type="CTD" id="353345"/>
<evidence type="ECO:0000259" key="9">
    <source>
        <dbReference type="PROSITE" id="PS50262"/>
    </source>
</evidence>
<dbReference type="OMA" id="FRIYYLY"/>
<dbReference type="SUPFAM" id="SSF81321">
    <property type="entry name" value="Family A G protein-coupled receptor-like"/>
    <property type="match status" value="1"/>
</dbReference>
<evidence type="ECO:0000256" key="8">
    <source>
        <dbReference type="SAM" id="Phobius"/>
    </source>
</evidence>
<protein>
    <submittedName>
        <fullName evidence="11 12">Probable G-protein coupled receptor 141</fullName>
    </submittedName>
</protein>
<dbReference type="Pfam" id="PF00001">
    <property type="entry name" value="7tm_1"/>
    <property type="match status" value="1"/>
</dbReference>